<accession>A0A366DRD0</accession>
<gene>
    <name evidence="1" type="ORF">DES48_1173</name>
</gene>
<dbReference type="EMBL" id="QNRI01000017">
    <property type="protein sequence ID" value="RBO92039.1"/>
    <property type="molecule type" value="Genomic_DNA"/>
</dbReference>
<protein>
    <submittedName>
        <fullName evidence="1">Uncharacterized protein</fullName>
    </submittedName>
</protein>
<comment type="caution">
    <text evidence="1">The sequence shown here is derived from an EMBL/GenBank/DDBJ whole genome shotgun (WGS) entry which is preliminary data.</text>
</comment>
<sequence>MKRKIASRKLKRTCSYCNRPFNKSDIYYIDRKVVGIGSYVSACEFIECPKCHYDMKRSKERFKTFVKKCHHPIVDEVWHHIPGEAVMEPCGKQCLICGDFT</sequence>
<evidence type="ECO:0000313" key="2">
    <source>
        <dbReference type="Proteomes" id="UP000252254"/>
    </source>
</evidence>
<reference evidence="1 2" key="1">
    <citation type="submission" date="2018-06" db="EMBL/GenBank/DDBJ databases">
        <title>Genomic Encyclopedia of Type Strains, Phase IV (KMG-IV): sequencing the most valuable type-strain genomes for metagenomic binning, comparative biology and taxonomic classification.</title>
        <authorList>
            <person name="Goeker M."/>
        </authorList>
    </citation>
    <scope>NUCLEOTIDE SEQUENCE [LARGE SCALE GENOMIC DNA]</scope>
    <source>
        <strain evidence="1 2">DSM 15140</strain>
    </source>
</reference>
<proteinExistence type="predicted"/>
<keyword evidence="2" id="KW-1185">Reference proteome</keyword>
<name>A0A366DRD0_9BACI</name>
<dbReference type="Proteomes" id="UP000252254">
    <property type="component" value="Unassembled WGS sequence"/>
</dbReference>
<evidence type="ECO:0000313" key="1">
    <source>
        <dbReference type="EMBL" id="RBO92039.1"/>
    </source>
</evidence>
<organism evidence="1 2">
    <name type="scientific">Paraliobacillus ryukyuensis</name>
    <dbReference type="NCBI Taxonomy" id="200904"/>
    <lineage>
        <taxon>Bacteria</taxon>
        <taxon>Bacillati</taxon>
        <taxon>Bacillota</taxon>
        <taxon>Bacilli</taxon>
        <taxon>Bacillales</taxon>
        <taxon>Bacillaceae</taxon>
        <taxon>Paraliobacillus</taxon>
    </lineage>
</organism>
<dbReference type="AlphaFoldDB" id="A0A366DRD0"/>